<protein>
    <submittedName>
        <fullName evidence="1">Uncharacterized protein</fullName>
    </submittedName>
</protein>
<dbReference type="EMBL" id="UINC01166118">
    <property type="protein sequence ID" value="SVD67895.1"/>
    <property type="molecule type" value="Genomic_DNA"/>
</dbReference>
<proteinExistence type="predicted"/>
<feature type="non-terminal residue" evidence="1">
    <location>
        <position position="34"/>
    </location>
</feature>
<evidence type="ECO:0000313" key="1">
    <source>
        <dbReference type="EMBL" id="SVD67895.1"/>
    </source>
</evidence>
<name>A0A382XBB4_9ZZZZ</name>
<accession>A0A382XBB4</accession>
<dbReference type="AlphaFoldDB" id="A0A382XBB4"/>
<sequence>MLGLVLAVGACGPTEVVVTMEIDVPNPGGGGSVP</sequence>
<reference evidence="1" key="1">
    <citation type="submission" date="2018-05" db="EMBL/GenBank/DDBJ databases">
        <authorList>
            <person name="Lanie J.A."/>
            <person name="Ng W.-L."/>
            <person name="Kazmierczak K.M."/>
            <person name="Andrzejewski T.M."/>
            <person name="Davidsen T.M."/>
            <person name="Wayne K.J."/>
            <person name="Tettelin H."/>
            <person name="Glass J.I."/>
            <person name="Rusch D."/>
            <person name="Podicherti R."/>
            <person name="Tsui H.-C.T."/>
            <person name="Winkler M.E."/>
        </authorList>
    </citation>
    <scope>NUCLEOTIDE SEQUENCE</scope>
</reference>
<organism evidence="1">
    <name type="scientific">marine metagenome</name>
    <dbReference type="NCBI Taxonomy" id="408172"/>
    <lineage>
        <taxon>unclassified sequences</taxon>
        <taxon>metagenomes</taxon>
        <taxon>ecological metagenomes</taxon>
    </lineage>
</organism>
<gene>
    <name evidence="1" type="ORF">METZ01_LOCUS420749</name>
</gene>